<keyword evidence="2" id="KW-1133">Transmembrane helix</keyword>
<reference evidence="3" key="2">
    <citation type="submission" date="2023-06" db="EMBL/GenBank/DDBJ databases">
        <authorList>
            <consortium name="Lawrence Berkeley National Laboratory"/>
            <person name="Haridas S."/>
            <person name="Hensen N."/>
            <person name="Bonometti L."/>
            <person name="Westerberg I."/>
            <person name="Brannstrom I.O."/>
            <person name="Guillou S."/>
            <person name="Cros-Aarteil S."/>
            <person name="Calhoun S."/>
            <person name="Kuo A."/>
            <person name="Mondo S."/>
            <person name="Pangilinan J."/>
            <person name="Riley R."/>
            <person name="Labutti K."/>
            <person name="Andreopoulos B."/>
            <person name="Lipzen A."/>
            <person name="Chen C."/>
            <person name="Yanf M."/>
            <person name="Daum C."/>
            <person name="Ng V."/>
            <person name="Clum A."/>
            <person name="Steindorff A."/>
            <person name="Ohm R."/>
            <person name="Martin F."/>
            <person name="Silar P."/>
            <person name="Natvig D."/>
            <person name="Lalanne C."/>
            <person name="Gautier V."/>
            <person name="Ament-Velasquez S.L."/>
            <person name="Kruys A."/>
            <person name="Hutchinson M.I."/>
            <person name="Powell A.J."/>
            <person name="Barry K."/>
            <person name="Miller A.N."/>
            <person name="Grigoriev I.V."/>
            <person name="Debuchy R."/>
            <person name="Gladieux P."/>
            <person name="Thoren M.H."/>
            <person name="Johannesson H."/>
        </authorList>
    </citation>
    <scope>NUCLEOTIDE SEQUENCE</scope>
    <source>
        <strain evidence="3">CBS 118394</strain>
    </source>
</reference>
<evidence type="ECO:0000256" key="2">
    <source>
        <dbReference type="SAM" id="Phobius"/>
    </source>
</evidence>
<accession>A0AAE0IAU5</accession>
<feature type="transmembrane region" description="Helical" evidence="2">
    <location>
        <begin position="98"/>
        <end position="120"/>
    </location>
</feature>
<evidence type="ECO:0000256" key="1">
    <source>
        <dbReference type="SAM" id="MobiDB-lite"/>
    </source>
</evidence>
<keyword evidence="2" id="KW-0472">Membrane</keyword>
<organism evidence="3 4">
    <name type="scientific">Apodospora peruviana</name>
    <dbReference type="NCBI Taxonomy" id="516989"/>
    <lineage>
        <taxon>Eukaryota</taxon>
        <taxon>Fungi</taxon>
        <taxon>Dikarya</taxon>
        <taxon>Ascomycota</taxon>
        <taxon>Pezizomycotina</taxon>
        <taxon>Sordariomycetes</taxon>
        <taxon>Sordariomycetidae</taxon>
        <taxon>Sordariales</taxon>
        <taxon>Lasiosphaeriaceae</taxon>
        <taxon>Apodospora</taxon>
    </lineage>
</organism>
<feature type="transmembrane region" description="Helical" evidence="2">
    <location>
        <begin position="140"/>
        <end position="161"/>
    </location>
</feature>
<evidence type="ECO:0000313" key="4">
    <source>
        <dbReference type="Proteomes" id="UP001283341"/>
    </source>
</evidence>
<feature type="transmembrane region" description="Helical" evidence="2">
    <location>
        <begin position="70"/>
        <end position="92"/>
    </location>
</feature>
<dbReference type="Proteomes" id="UP001283341">
    <property type="component" value="Unassembled WGS sequence"/>
</dbReference>
<feature type="transmembrane region" description="Helical" evidence="2">
    <location>
        <begin position="185"/>
        <end position="209"/>
    </location>
</feature>
<reference evidence="3" key="1">
    <citation type="journal article" date="2023" name="Mol. Phylogenet. Evol.">
        <title>Genome-scale phylogeny and comparative genomics of the fungal order Sordariales.</title>
        <authorList>
            <person name="Hensen N."/>
            <person name="Bonometti L."/>
            <person name="Westerberg I."/>
            <person name="Brannstrom I.O."/>
            <person name="Guillou S."/>
            <person name="Cros-Aarteil S."/>
            <person name="Calhoun S."/>
            <person name="Haridas S."/>
            <person name="Kuo A."/>
            <person name="Mondo S."/>
            <person name="Pangilinan J."/>
            <person name="Riley R."/>
            <person name="LaButti K."/>
            <person name="Andreopoulos B."/>
            <person name="Lipzen A."/>
            <person name="Chen C."/>
            <person name="Yan M."/>
            <person name="Daum C."/>
            <person name="Ng V."/>
            <person name="Clum A."/>
            <person name="Steindorff A."/>
            <person name="Ohm R.A."/>
            <person name="Martin F."/>
            <person name="Silar P."/>
            <person name="Natvig D.O."/>
            <person name="Lalanne C."/>
            <person name="Gautier V."/>
            <person name="Ament-Velasquez S.L."/>
            <person name="Kruys A."/>
            <person name="Hutchinson M.I."/>
            <person name="Powell A.J."/>
            <person name="Barry K."/>
            <person name="Miller A.N."/>
            <person name="Grigoriev I.V."/>
            <person name="Debuchy R."/>
            <person name="Gladieux P."/>
            <person name="Hiltunen Thoren M."/>
            <person name="Johannesson H."/>
        </authorList>
    </citation>
    <scope>NUCLEOTIDE SEQUENCE</scope>
    <source>
        <strain evidence="3">CBS 118394</strain>
    </source>
</reference>
<protein>
    <submittedName>
        <fullName evidence="3">Uncharacterized protein</fullName>
    </submittedName>
</protein>
<keyword evidence="4" id="KW-1185">Reference proteome</keyword>
<sequence length="301" mass="33203">MEQRGETNIGQHDVEEAHVYGGHEHERRSQASRSTLTLGVMSDMQQHHHQQRQHHPHQQRNCKSWFKAKTILGVLSVLFSLAMFIICIKMVVRYGDKGLVHVTFIFIGFTAVASMVWQFVEFLAMCARRGGRGIYPGAHVGVHICICLGCVATMGYVGIWVSEGNHHWKYVPAPGDGSDVAYSPLYHMGIVLLILTVVLLLINFILSILACKEIRRKDDAGNHRTVVTVRYDGVGPVGTARPRSTHVPASISLPAYMTQEGPGTGLTAPPVVITRGSLGREVTDEPPSRNSVSPRPSEKAR</sequence>
<comment type="caution">
    <text evidence="3">The sequence shown here is derived from an EMBL/GenBank/DDBJ whole genome shotgun (WGS) entry which is preliminary data.</text>
</comment>
<dbReference type="AlphaFoldDB" id="A0AAE0IAU5"/>
<proteinExistence type="predicted"/>
<feature type="region of interest" description="Disordered" evidence="1">
    <location>
        <begin position="276"/>
        <end position="301"/>
    </location>
</feature>
<name>A0AAE0IAU5_9PEZI</name>
<keyword evidence="2" id="KW-0812">Transmembrane</keyword>
<dbReference type="EMBL" id="JAUEDM010000003">
    <property type="protein sequence ID" value="KAK3321714.1"/>
    <property type="molecule type" value="Genomic_DNA"/>
</dbReference>
<gene>
    <name evidence="3" type="ORF">B0H66DRAFT_638262</name>
</gene>
<evidence type="ECO:0000313" key="3">
    <source>
        <dbReference type="EMBL" id="KAK3321714.1"/>
    </source>
</evidence>